<evidence type="ECO:0000256" key="1">
    <source>
        <dbReference type="SAM" id="MobiDB-lite"/>
    </source>
</evidence>
<reference evidence="2 3" key="1">
    <citation type="submission" date="2023-04" db="EMBL/GenBank/DDBJ databases">
        <title>Streptomyces chengmaiensis sp. nov. isolated from the stem of mangrove plant in Hainan.</title>
        <authorList>
            <person name="Huang X."/>
            <person name="Zhou S."/>
            <person name="Chu X."/>
            <person name="Xie Y."/>
            <person name="Lin Y."/>
        </authorList>
    </citation>
    <scope>NUCLEOTIDE SEQUENCE [LARGE SCALE GENOMIC DNA]</scope>
    <source>
        <strain evidence="2 3">HNM0663</strain>
    </source>
</reference>
<accession>A0ABT6HZF0</accession>
<feature type="compositionally biased region" description="Low complexity" evidence="1">
    <location>
        <begin position="119"/>
        <end position="140"/>
    </location>
</feature>
<keyword evidence="3" id="KW-1185">Reference proteome</keyword>
<gene>
    <name evidence="2" type="ORF">QCN29_36195</name>
</gene>
<name>A0ABT6HZF0_9ACTN</name>
<feature type="compositionally biased region" description="Low complexity" evidence="1">
    <location>
        <begin position="206"/>
        <end position="230"/>
    </location>
</feature>
<proteinExistence type="predicted"/>
<comment type="caution">
    <text evidence="2">The sequence shown here is derived from an EMBL/GenBank/DDBJ whole genome shotgun (WGS) entry which is preliminary data.</text>
</comment>
<feature type="non-terminal residue" evidence="2">
    <location>
        <position position="230"/>
    </location>
</feature>
<sequence length="230" mass="21827">MPPDDIVRPRPPGAADPGQLRPHCAPPPGETVPPDRSKAAAPGAPTAGAATLTGAASQGDAHTVLELQAAADGHPIPGGCDAGEGSGPAFSASPPSWGDAPDALRAGAARAVSPSSGEAVSPGAARGGAPPVPARTASRAVVRRSLESQDGGSRTVPETEPAAPAAGCSFPSAGLPAAEAHTAPGGCAAHGGPVAPTGAPHRTEAVRGAGAEAAPAGRRGPRAGAGHPAT</sequence>
<protein>
    <submittedName>
        <fullName evidence="2">Uncharacterized protein</fullName>
    </submittedName>
</protein>
<feature type="compositionally biased region" description="Low complexity" evidence="1">
    <location>
        <begin position="87"/>
        <end position="111"/>
    </location>
</feature>
<feature type="compositionally biased region" description="Low complexity" evidence="1">
    <location>
        <begin position="39"/>
        <end position="56"/>
    </location>
</feature>
<dbReference type="Proteomes" id="UP001223144">
    <property type="component" value="Unassembled WGS sequence"/>
</dbReference>
<evidence type="ECO:0000313" key="2">
    <source>
        <dbReference type="EMBL" id="MDH2394086.1"/>
    </source>
</evidence>
<evidence type="ECO:0000313" key="3">
    <source>
        <dbReference type="Proteomes" id="UP001223144"/>
    </source>
</evidence>
<organism evidence="2 3">
    <name type="scientific">Streptomyces chengmaiensis</name>
    <dbReference type="NCBI Taxonomy" id="3040919"/>
    <lineage>
        <taxon>Bacteria</taxon>
        <taxon>Bacillati</taxon>
        <taxon>Actinomycetota</taxon>
        <taxon>Actinomycetes</taxon>
        <taxon>Kitasatosporales</taxon>
        <taxon>Streptomycetaceae</taxon>
        <taxon>Streptomyces</taxon>
    </lineage>
</organism>
<dbReference type="EMBL" id="JARWBG010000107">
    <property type="protein sequence ID" value="MDH2394086.1"/>
    <property type="molecule type" value="Genomic_DNA"/>
</dbReference>
<feature type="region of interest" description="Disordered" evidence="1">
    <location>
        <begin position="1"/>
        <end position="230"/>
    </location>
</feature>